<comment type="subunit">
    <text evidence="2">Heterodimer of the IorA and IorB subunits.</text>
</comment>
<dbReference type="PANTHER" id="PTHR43854:SF1">
    <property type="entry name" value="INDOLEPYRUVATE OXIDOREDUCTASE SUBUNIT IORB"/>
    <property type="match status" value="1"/>
</dbReference>
<keyword evidence="7" id="KW-0670">Pyruvate</keyword>
<dbReference type="EMBL" id="RJJG01000001">
    <property type="protein sequence ID" value="RNI10995.1"/>
    <property type="molecule type" value="Genomic_DNA"/>
</dbReference>
<dbReference type="InterPro" id="IPR017719">
    <property type="entry name" value="Indolepyruvate_Fd_OxRdtase_bsu"/>
</dbReference>
<proteinExistence type="predicted"/>
<reference evidence="8 12" key="3">
    <citation type="submission" date="2018-10" db="EMBL/GenBank/DDBJ databases">
        <title>Cultivation of a novel Methanohalophilus strain from Kebrit Deep of the Red Sea and a genomic comparison of members of the genus Methanohalophilus.</title>
        <authorList>
            <person name="Guan Y."/>
            <person name="Ngugi D.K."/>
            <person name="Stingl U."/>
        </authorList>
    </citation>
    <scope>NUCLEOTIDE SEQUENCE [LARGE SCALE GENOMIC DNA]</scope>
    <source>
        <strain evidence="8 12">DSM 3094</strain>
    </source>
</reference>
<dbReference type="PANTHER" id="PTHR43854">
    <property type="entry name" value="INDOLEPYRUVATE OXIDOREDUCTASE SUBUNIT IORB"/>
    <property type="match status" value="1"/>
</dbReference>
<evidence type="ECO:0000313" key="8">
    <source>
        <dbReference type="EMBL" id="RNI10995.1"/>
    </source>
</evidence>
<name>A0A1L3PZW0_9EURY</name>
<evidence type="ECO:0000256" key="2">
    <source>
        <dbReference type="ARBA" id="ARBA00011238"/>
    </source>
</evidence>
<dbReference type="GO" id="GO:0043805">
    <property type="term" value="F:indolepyruvate ferredoxin oxidoreductase activity"/>
    <property type="evidence" value="ECO:0007669"/>
    <property type="project" value="UniProtKB-EC"/>
</dbReference>
<dbReference type="Gene3D" id="3.40.920.10">
    <property type="entry name" value="Pyruvate-ferredoxin oxidoreductase, PFOR, domain III"/>
    <property type="match status" value="1"/>
</dbReference>
<dbReference type="NCBIfam" id="TIGR03334">
    <property type="entry name" value="IOR_beta"/>
    <property type="match status" value="1"/>
</dbReference>
<reference evidence="7 10" key="1">
    <citation type="submission" date="2016-10" db="EMBL/GenBank/DDBJ databases">
        <title>Methanohalophilus halophilus.</title>
        <authorList>
            <person name="L'haridon S."/>
        </authorList>
    </citation>
    <scope>NUCLEOTIDE SEQUENCE [LARGE SCALE GENOMIC DNA]</scope>
    <source>
        <strain evidence="7 10">Z-7982</strain>
    </source>
</reference>
<evidence type="ECO:0000313" key="10">
    <source>
        <dbReference type="Proteomes" id="UP000186879"/>
    </source>
</evidence>
<protein>
    <recommendedName>
        <fullName evidence="5">Indolepyruvate ferredoxin oxidoreductase subunit beta</fullName>
        <ecNumber evidence="5">1.2.7.8</ecNumber>
    </recommendedName>
</protein>
<gene>
    <name evidence="7" type="ORF">BHR79_00665</name>
    <name evidence="8" type="ORF">EFE40_02135</name>
    <name evidence="9" type="ORF">SAMN04515625_1644</name>
</gene>
<evidence type="ECO:0000313" key="12">
    <source>
        <dbReference type="Proteomes" id="UP000267921"/>
    </source>
</evidence>
<feature type="domain" description="Pyruvate/ketoisovalerate oxidoreductase catalytic" evidence="6">
    <location>
        <begin position="16"/>
        <end position="193"/>
    </location>
</feature>
<evidence type="ECO:0000256" key="3">
    <source>
        <dbReference type="ARBA" id="ARBA00023002"/>
    </source>
</evidence>
<dbReference type="Proteomes" id="UP000267921">
    <property type="component" value="Unassembled WGS sequence"/>
</dbReference>
<evidence type="ECO:0000256" key="1">
    <source>
        <dbReference type="ARBA" id="ARBA00002995"/>
    </source>
</evidence>
<dbReference type="GeneID" id="30582221"/>
<evidence type="ECO:0000313" key="11">
    <source>
        <dbReference type="Proteomes" id="UP000198669"/>
    </source>
</evidence>
<evidence type="ECO:0000313" key="7">
    <source>
        <dbReference type="EMBL" id="APH38139.1"/>
    </source>
</evidence>
<dbReference type="Proteomes" id="UP000186879">
    <property type="component" value="Chromosome"/>
</dbReference>
<dbReference type="InterPro" id="IPR052198">
    <property type="entry name" value="IorB_Oxidoreductase"/>
</dbReference>
<dbReference type="KEGG" id="mhaz:BHR79_00665"/>
<evidence type="ECO:0000256" key="5">
    <source>
        <dbReference type="NCBIfam" id="TIGR03334"/>
    </source>
</evidence>
<accession>A0A1L3PZW0</accession>
<dbReference type="OrthoDB" id="53326at2157"/>
<dbReference type="EMBL" id="CP017921">
    <property type="protein sequence ID" value="APH38139.1"/>
    <property type="molecule type" value="Genomic_DNA"/>
</dbReference>
<dbReference type="RefSeq" id="WP_072560328.1">
    <property type="nucleotide sequence ID" value="NZ_CP017921.1"/>
</dbReference>
<dbReference type="InterPro" id="IPR002869">
    <property type="entry name" value="Pyrv_flavodox_OxRed_cen"/>
</dbReference>
<dbReference type="Pfam" id="PF01558">
    <property type="entry name" value="POR"/>
    <property type="match status" value="1"/>
</dbReference>
<evidence type="ECO:0000256" key="4">
    <source>
        <dbReference type="ARBA" id="ARBA00048332"/>
    </source>
</evidence>
<dbReference type="InterPro" id="IPR019752">
    <property type="entry name" value="Pyrv/ketoisovalerate_OxRed_cat"/>
</dbReference>
<dbReference type="EMBL" id="FNMU01000005">
    <property type="protein sequence ID" value="SDW81455.1"/>
    <property type="molecule type" value="Genomic_DNA"/>
</dbReference>
<dbReference type="SUPFAM" id="SSF53323">
    <property type="entry name" value="Pyruvate-ferredoxin oxidoreductase, PFOR, domain III"/>
    <property type="match status" value="1"/>
</dbReference>
<dbReference type="EC" id="1.2.7.8" evidence="5"/>
<reference evidence="9 11" key="2">
    <citation type="submission" date="2016-10" db="EMBL/GenBank/DDBJ databases">
        <authorList>
            <person name="de Groot N.N."/>
        </authorList>
    </citation>
    <scope>NUCLEOTIDE SEQUENCE [LARGE SCALE GENOMIC DNA]</scope>
    <source>
        <strain evidence="9 11">Z-7982</strain>
    </source>
</reference>
<keyword evidence="10" id="KW-1185">Reference proteome</keyword>
<dbReference type="Proteomes" id="UP000198669">
    <property type="component" value="Unassembled WGS sequence"/>
</dbReference>
<keyword evidence="3" id="KW-0560">Oxidoreductase</keyword>
<organism evidence="7 10">
    <name type="scientific">Methanohalophilus halophilus</name>
    <dbReference type="NCBI Taxonomy" id="2177"/>
    <lineage>
        <taxon>Archaea</taxon>
        <taxon>Methanobacteriati</taxon>
        <taxon>Methanobacteriota</taxon>
        <taxon>Stenosarchaea group</taxon>
        <taxon>Methanomicrobia</taxon>
        <taxon>Methanosarcinales</taxon>
        <taxon>Methanosarcinaceae</taxon>
        <taxon>Methanohalophilus</taxon>
    </lineage>
</organism>
<dbReference type="NCBIfam" id="NF005323">
    <property type="entry name" value="PRK06853.1-3"/>
    <property type="match status" value="1"/>
</dbReference>
<evidence type="ECO:0000259" key="6">
    <source>
        <dbReference type="Pfam" id="PF01558"/>
    </source>
</evidence>
<comment type="function">
    <text evidence="1">Catalyzes the ferredoxin-dependent oxidative decarboxylation of arylpyruvates.</text>
</comment>
<comment type="catalytic activity">
    <reaction evidence="4">
        <text>indole-3-pyruvate + 2 oxidized [2Fe-2S]-[ferredoxin] + CoA = (indol-3-yl)acetyl-CoA + 2 reduced [2Fe-2S]-[ferredoxin] + CO2 + H(+)</text>
        <dbReference type="Rhea" id="RHEA:12645"/>
        <dbReference type="Rhea" id="RHEA-COMP:10000"/>
        <dbReference type="Rhea" id="RHEA-COMP:10001"/>
        <dbReference type="ChEBI" id="CHEBI:15378"/>
        <dbReference type="ChEBI" id="CHEBI:16526"/>
        <dbReference type="ChEBI" id="CHEBI:17640"/>
        <dbReference type="ChEBI" id="CHEBI:33737"/>
        <dbReference type="ChEBI" id="CHEBI:33738"/>
        <dbReference type="ChEBI" id="CHEBI:57271"/>
        <dbReference type="ChEBI" id="CHEBI:57287"/>
        <dbReference type="EC" id="1.2.7.8"/>
    </reaction>
</comment>
<dbReference type="STRING" id="2177.BHR79_00665"/>
<sequence length="197" mass="20868">MTSNLSNFDLVIAGVGGQGAVKVSDIIGKAAVSEGMDVRAAETHGMAQRGGSVVNYVRVGCDLGSLIPCGSAQGMLALEPVEAMRYISDVAKDGIVVMNTSPIYPVTVTSGQCTYPDPQEIVASLEKDYRVVAFDAVALARQAGNMKTLNVVMLGAISSYLPIPEETLVECIRNMVPPKTIETNLSAFRLGRETTRQ</sequence>
<evidence type="ECO:0000313" key="9">
    <source>
        <dbReference type="EMBL" id="SDW81455.1"/>
    </source>
</evidence>
<dbReference type="AlphaFoldDB" id="A0A1L3PZW0"/>